<evidence type="ECO:0000313" key="3">
    <source>
        <dbReference type="Proteomes" id="UP000314294"/>
    </source>
</evidence>
<accession>A0A4Z2GUA2</accession>
<name>A0A4Z2GUA2_9TELE</name>
<evidence type="ECO:0000313" key="2">
    <source>
        <dbReference type="EMBL" id="TNN56184.1"/>
    </source>
</evidence>
<comment type="caution">
    <text evidence="2">The sequence shown here is derived from an EMBL/GenBank/DDBJ whole genome shotgun (WGS) entry which is preliminary data.</text>
</comment>
<proteinExistence type="predicted"/>
<dbReference type="AlphaFoldDB" id="A0A4Z2GUA2"/>
<evidence type="ECO:0000256" key="1">
    <source>
        <dbReference type="SAM" id="MobiDB-lite"/>
    </source>
</evidence>
<dbReference type="Proteomes" id="UP000314294">
    <property type="component" value="Unassembled WGS sequence"/>
</dbReference>
<dbReference type="EMBL" id="SRLO01000434">
    <property type="protein sequence ID" value="TNN56184.1"/>
    <property type="molecule type" value="Genomic_DNA"/>
</dbReference>
<feature type="compositionally biased region" description="Low complexity" evidence="1">
    <location>
        <begin position="11"/>
        <end position="23"/>
    </location>
</feature>
<keyword evidence="3" id="KW-1185">Reference proteome</keyword>
<sequence length="64" mass="6783">MSAFIRRQRISASASASGGLPSACGAEPSPLSLAFLPMAASRWSFSSALLIWTEEFKKGQVHAN</sequence>
<protein>
    <submittedName>
        <fullName evidence="2">Uncharacterized protein</fullName>
    </submittedName>
</protein>
<feature type="region of interest" description="Disordered" evidence="1">
    <location>
        <begin position="1"/>
        <end position="23"/>
    </location>
</feature>
<reference evidence="2 3" key="1">
    <citation type="submission" date="2019-03" db="EMBL/GenBank/DDBJ databases">
        <title>First draft genome of Liparis tanakae, snailfish: a comprehensive survey of snailfish specific genes.</title>
        <authorList>
            <person name="Kim W."/>
            <person name="Song I."/>
            <person name="Jeong J.-H."/>
            <person name="Kim D."/>
            <person name="Kim S."/>
            <person name="Ryu S."/>
            <person name="Song J.Y."/>
            <person name="Lee S.K."/>
        </authorList>
    </citation>
    <scope>NUCLEOTIDE SEQUENCE [LARGE SCALE GENOMIC DNA]</scope>
    <source>
        <tissue evidence="2">Muscle</tissue>
    </source>
</reference>
<gene>
    <name evidence="2" type="ORF">EYF80_033560</name>
</gene>
<organism evidence="2 3">
    <name type="scientific">Liparis tanakae</name>
    <name type="common">Tanaka's snailfish</name>
    <dbReference type="NCBI Taxonomy" id="230148"/>
    <lineage>
        <taxon>Eukaryota</taxon>
        <taxon>Metazoa</taxon>
        <taxon>Chordata</taxon>
        <taxon>Craniata</taxon>
        <taxon>Vertebrata</taxon>
        <taxon>Euteleostomi</taxon>
        <taxon>Actinopterygii</taxon>
        <taxon>Neopterygii</taxon>
        <taxon>Teleostei</taxon>
        <taxon>Neoteleostei</taxon>
        <taxon>Acanthomorphata</taxon>
        <taxon>Eupercaria</taxon>
        <taxon>Perciformes</taxon>
        <taxon>Cottioidei</taxon>
        <taxon>Cottales</taxon>
        <taxon>Liparidae</taxon>
        <taxon>Liparis</taxon>
    </lineage>
</organism>